<evidence type="ECO:0000313" key="2">
    <source>
        <dbReference type="Proteomes" id="UP000887561"/>
    </source>
</evidence>
<keyword evidence="2" id="KW-1185">Reference proteome</keyword>
<sequence>KEYIRGIIVLYKFGGVTMNNFRKHLGIQDTFVQLVLAAHGICVYSHNNTKNKEIVGKDLQKLKEKMQNNKNMINVTEKTIEEINSKNIKIKKSENKNSEETNEDEYSSEETFSKDSNAGLYLYQCQPSQSAKLFQTSEDNDPHYWENWNEATKN</sequence>
<reference evidence="3" key="1">
    <citation type="submission" date="2022-11" db="UniProtKB">
        <authorList>
            <consortium name="WormBaseParasite"/>
        </authorList>
    </citation>
    <scope>IDENTIFICATION</scope>
</reference>
<name>A0A915NDS4_MELJA</name>
<organism evidence="2 3">
    <name type="scientific">Meloidogyne javanica</name>
    <name type="common">Root-knot nematode worm</name>
    <dbReference type="NCBI Taxonomy" id="6303"/>
    <lineage>
        <taxon>Eukaryota</taxon>
        <taxon>Metazoa</taxon>
        <taxon>Ecdysozoa</taxon>
        <taxon>Nematoda</taxon>
        <taxon>Chromadorea</taxon>
        <taxon>Rhabditida</taxon>
        <taxon>Tylenchina</taxon>
        <taxon>Tylenchomorpha</taxon>
        <taxon>Tylenchoidea</taxon>
        <taxon>Meloidogynidae</taxon>
        <taxon>Meloidogyninae</taxon>
        <taxon>Meloidogyne</taxon>
        <taxon>Meloidogyne incognita group</taxon>
    </lineage>
</organism>
<proteinExistence type="predicted"/>
<dbReference type="AlphaFoldDB" id="A0A915NDS4"/>
<protein>
    <submittedName>
        <fullName evidence="3">Uncharacterized protein</fullName>
    </submittedName>
</protein>
<evidence type="ECO:0000313" key="3">
    <source>
        <dbReference type="WBParaSite" id="scaffold9583_cov307.g14094"/>
    </source>
</evidence>
<accession>A0A915NDS4</accession>
<dbReference type="WBParaSite" id="scaffold9583_cov307.g14094">
    <property type="protein sequence ID" value="scaffold9583_cov307.g14094"/>
    <property type="gene ID" value="scaffold9583_cov307.g14094"/>
</dbReference>
<feature type="region of interest" description="Disordered" evidence="1">
    <location>
        <begin position="93"/>
        <end position="112"/>
    </location>
</feature>
<evidence type="ECO:0000256" key="1">
    <source>
        <dbReference type="SAM" id="MobiDB-lite"/>
    </source>
</evidence>
<dbReference type="Proteomes" id="UP000887561">
    <property type="component" value="Unplaced"/>
</dbReference>